<dbReference type="Proteomes" id="UP000240971">
    <property type="component" value="Unassembled WGS sequence"/>
</dbReference>
<feature type="domain" description="ISXO2-like transposase" evidence="1">
    <location>
        <begin position="125"/>
        <end position="273"/>
    </location>
</feature>
<dbReference type="InterPro" id="IPR024442">
    <property type="entry name" value="Transposase_Zn_ribbon"/>
</dbReference>
<evidence type="ECO:0000313" key="2">
    <source>
        <dbReference type="EMBL" id="PSL50376.1"/>
    </source>
</evidence>
<comment type="caution">
    <text evidence="2">The sequence shown here is derived from an EMBL/GenBank/DDBJ whole genome shotgun (WGS) entry which is preliminary data.</text>
</comment>
<dbReference type="PANTHER" id="PTHR47163:SF2">
    <property type="entry name" value="SI:DKEY-17M8.2"/>
    <property type="match status" value="1"/>
</dbReference>
<organism evidence="2 3">
    <name type="scientific">Chitinophaga niastensis</name>
    <dbReference type="NCBI Taxonomy" id="536980"/>
    <lineage>
        <taxon>Bacteria</taxon>
        <taxon>Pseudomonadati</taxon>
        <taxon>Bacteroidota</taxon>
        <taxon>Chitinophagia</taxon>
        <taxon>Chitinophagales</taxon>
        <taxon>Chitinophagaceae</taxon>
        <taxon>Chitinophaga</taxon>
    </lineage>
</organism>
<dbReference type="InterPro" id="IPR024445">
    <property type="entry name" value="Tnp_ISXO2-like"/>
</dbReference>
<dbReference type="AlphaFoldDB" id="A0A2P8HVZ2"/>
<dbReference type="Pfam" id="PF12762">
    <property type="entry name" value="DDE_Tnp_IS1595"/>
    <property type="match status" value="1"/>
</dbReference>
<reference evidence="2 3" key="1">
    <citation type="submission" date="2018-03" db="EMBL/GenBank/DDBJ databases">
        <title>Genomic Encyclopedia of Archaeal and Bacterial Type Strains, Phase II (KMG-II): from individual species to whole genera.</title>
        <authorList>
            <person name="Goeker M."/>
        </authorList>
    </citation>
    <scope>NUCLEOTIDE SEQUENCE [LARGE SCALE GENOMIC DNA]</scope>
    <source>
        <strain evidence="2 3">DSM 24859</strain>
    </source>
</reference>
<dbReference type="RefSeq" id="WP_106527524.1">
    <property type="nucleotide sequence ID" value="NZ_PYAW01000001.1"/>
</dbReference>
<accession>A0A2P8HVZ2</accession>
<dbReference type="Pfam" id="PF12760">
    <property type="entry name" value="Zn_ribbon_IS1595"/>
    <property type="match status" value="1"/>
</dbReference>
<dbReference type="NCBIfam" id="NF033547">
    <property type="entry name" value="transpos_IS1595"/>
    <property type="match status" value="1"/>
</dbReference>
<keyword evidence="3" id="KW-1185">Reference proteome</keyword>
<protein>
    <submittedName>
        <fullName evidence="2">Transposase-like zinc ribbon protein</fullName>
    </submittedName>
</protein>
<dbReference type="EMBL" id="PYAW01000001">
    <property type="protein sequence ID" value="PSL50376.1"/>
    <property type="molecule type" value="Genomic_DNA"/>
</dbReference>
<evidence type="ECO:0000259" key="1">
    <source>
        <dbReference type="SMART" id="SM01126"/>
    </source>
</evidence>
<gene>
    <name evidence="2" type="ORF">CLV51_1011721</name>
</gene>
<evidence type="ECO:0000313" key="3">
    <source>
        <dbReference type="Proteomes" id="UP000240971"/>
    </source>
</evidence>
<proteinExistence type="predicted"/>
<sequence>MSNLIRISDDFNSPEACMNYLAKMRWNGKIKCAFCEHDKVYELKGKYKRYKCSNCRKQFSVTKGTIFENSPIPLQKWFTAIHILSAHKKGISSIQLGKDLKVTQKTAWFMTQRIRYTLKTRSFNKMDGVIQCDESFIGGKNKNRHGDKKVPNTQGRSLKTKTPVFGIMHSTGVIYTQVIPDTKAKTIKPIIKNLIESGSIIVTDEWKAYRNMPADYMHIVLRHTEEEYARGAFHNNTIEGFWSQLKRGIYGIYHHVSPKHLHRYCDEFSYRYNTRKMKDAERFEDTMEKISCRLTYKMLTQY</sequence>
<dbReference type="SMART" id="SM01126">
    <property type="entry name" value="DDE_Tnp_IS1595"/>
    <property type="match status" value="1"/>
</dbReference>
<dbReference type="InterPro" id="IPR053164">
    <property type="entry name" value="IS1016-like_transposase"/>
</dbReference>
<name>A0A2P8HVZ2_CHINA</name>
<dbReference type="PANTHER" id="PTHR47163">
    <property type="entry name" value="DDE_TNP_IS1595 DOMAIN-CONTAINING PROTEIN"/>
    <property type="match status" value="1"/>
</dbReference>
<dbReference type="OrthoDB" id="9783459at2"/>